<comment type="caution">
    <text evidence="2">The sequence shown here is derived from an EMBL/GenBank/DDBJ whole genome shotgun (WGS) entry which is preliminary data.</text>
</comment>
<feature type="non-terminal residue" evidence="2">
    <location>
        <position position="196"/>
    </location>
</feature>
<feature type="chain" id="PRO_5041227598" evidence="1">
    <location>
        <begin position="18"/>
        <end position="196"/>
    </location>
</feature>
<name>A0AA36CIU6_9BILA</name>
<reference evidence="2" key="1">
    <citation type="submission" date="2023-06" db="EMBL/GenBank/DDBJ databases">
        <authorList>
            <person name="Delattre M."/>
        </authorList>
    </citation>
    <scope>NUCLEOTIDE SEQUENCE</scope>
    <source>
        <strain evidence="2">AF72</strain>
    </source>
</reference>
<evidence type="ECO:0000313" key="2">
    <source>
        <dbReference type="EMBL" id="CAJ0569343.1"/>
    </source>
</evidence>
<dbReference type="Proteomes" id="UP001177023">
    <property type="component" value="Unassembled WGS sequence"/>
</dbReference>
<evidence type="ECO:0000313" key="3">
    <source>
        <dbReference type="Proteomes" id="UP001177023"/>
    </source>
</evidence>
<protein>
    <submittedName>
        <fullName evidence="2">Uncharacterized protein</fullName>
    </submittedName>
</protein>
<accession>A0AA36CIU6</accession>
<sequence>MTRLGLLVSCFILTASGYYLSSGTGNGRYFATAPIQTFPAPLPTYLSFGPTPQYYYSHPTIPLKPVASYYATAGDTVNPLPPLPEPVSIHQHQEASPTTFTMADPRNPTVTLTQPIPEAIMLRNVQMDAEPTVAHAQTQRPLRINFKTTQHPQKVKVTKKPLLPRVIPHFSVVKINVSGPGKVLQTAPICITCKGK</sequence>
<feature type="signal peptide" evidence="1">
    <location>
        <begin position="1"/>
        <end position="17"/>
    </location>
</feature>
<gene>
    <name evidence="2" type="ORF">MSPICULIGERA_LOCUS7824</name>
</gene>
<dbReference type="AlphaFoldDB" id="A0AA36CIU6"/>
<keyword evidence="3" id="KW-1185">Reference proteome</keyword>
<proteinExistence type="predicted"/>
<dbReference type="EMBL" id="CATQJA010002011">
    <property type="protein sequence ID" value="CAJ0569343.1"/>
    <property type="molecule type" value="Genomic_DNA"/>
</dbReference>
<organism evidence="2 3">
    <name type="scientific">Mesorhabditis spiculigera</name>
    <dbReference type="NCBI Taxonomy" id="96644"/>
    <lineage>
        <taxon>Eukaryota</taxon>
        <taxon>Metazoa</taxon>
        <taxon>Ecdysozoa</taxon>
        <taxon>Nematoda</taxon>
        <taxon>Chromadorea</taxon>
        <taxon>Rhabditida</taxon>
        <taxon>Rhabditina</taxon>
        <taxon>Rhabditomorpha</taxon>
        <taxon>Rhabditoidea</taxon>
        <taxon>Rhabditidae</taxon>
        <taxon>Mesorhabditinae</taxon>
        <taxon>Mesorhabditis</taxon>
    </lineage>
</organism>
<evidence type="ECO:0000256" key="1">
    <source>
        <dbReference type="SAM" id="SignalP"/>
    </source>
</evidence>
<keyword evidence="1" id="KW-0732">Signal</keyword>